<keyword evidence="7" id="KW-0902">Two-component regulatory system</keyword>
<dbReference type="PROSITE" id="PS50109">
    <property type="entry name" value="HIS_KIN"/>
    <property type="match status" value="1"/>
</dbReference>
<dbReference type="GO" id="GO:0000155">
    <property type="term" value="F:phosphorelay sensor kinase activity"/>
    <property type="evidence" value="ECO:0007669"/>
    <property type="project" value="InterPro"/>
</dbReference>
<organism evidence="11 12">
    <name type="scientific">Cohnella luojiensis</name>
    <dbReference type="NCBI Taxonomy" id="652876"/>
    <lineage>
        <taxon>Bacteria</taxon>
        <taxon>Bacillati</taxon>
        <taxon>Bacillota</taxon>
        <taxon>Bacilli</taxon>
        <taxon>Bacillales</taxon>
        <taxon>Paenibacillaceae</taxon>
        <taxon>Cohnella</taxon>
    </lineage>
</organism>
<evidence type="ECO:0000259" key="8">
    <source>
        <dbReference type="PROSITE" id="PS50109"/>
    </source>
</evidence>
<evidence type="ECO:0000256" key="3">
    <source>
        <dbReference type="ARBA" id="ARBA00022679"/>
    </source>
</evidence>
<dbReference type="InterPro" id="IPR035965">
    <property type="entry name" value="PAS-like_dom_sf"/>
</dbReference>
<protein>
    <recommendedName>
        <fullName evidence="2">histidine kinase</fullName>
        <ecNumber evidence="2">2.7.13.3</ecNumber>
    </recommendedName>
</protein>
<comment type="catalytic activity">
    <reaction evidence="1">
        <text>ATP + protein L-histidine = ADP + protein N-phospho-L-histidine.</text>
        <dbReference type="EC" id="2.7.13.3"/>
    </reaction>
</comment>
<proteinExistence type="predicted"/>
<dbReference type="CDD" id="cd00130">
    <property type="entry name" value="PAS"/>
    <property type="match status" value="2"/>
</dbReference>
<dbReference type="EC" id="2.7.13.3" evidence="2"/>
<dbReference type="SMART" id="SM00086">
    <property type="entry name" value="PAC"/>
    <property type="match status" value="2"/>
</dbReference>
<dbReference type="Pfam" id="PF08448">
    <property type="entry name" value="PAS_4"/>
    <property type="match status" value="1"/>
</dbReference>
<accession>A0A4Y8LWZ4</accession>
<dbReference type="Pfam" id="PF07730">
    <property type="entry name" value="HisKA_3"/>
    <property type="match status" value="1"/>
</dbReference>
<dbReference type="GO" id="GO:0005524">
    <property type="term" value="F:ATP binding"/>
    <property type="evidence" value="ECO:0007669"/>
    <property type="project" value="UniProtKB-KW"/>
</dbReference>
<evidence type="ECO:0000313" key="12">
    <source>
        <dbReference type="Proteomes" id="UP000297900"/>
    </source>
</evidence>
<comment type="caution">
    <text evidence="11">The sequence shown here is derived from an EMBL/GenBank/DDBJ whole genome shotgun (WGS) entry which is preliminary data.</text>
</comment>
<dbReference type="Pfam" id="PF00989">
    <property type="entry name" value="PAS"/>
    <property type="match status" value="1"/>
</dbReference>
<evidence type="ECO:0000256" key="6">
    <source>
        <dbReference type="ARBA" id="ARBA00022840"/>
    </source>
</evidence>
<dbReference type="Pfam" id="PF13188">
    <property type="entry name" value="PAS_8"/>
    <property type="match status" value="1"/>
</dbReference>
<dbReference type="InterPro" id="IPR036890">
    <property type="entry name" value="HATPase_C_sf"/>
</dbReference>
<dbReference type="SUPFAM" id="SSF55874">
    <property type="entry name" value="ATPase domain of HSP90 chaperone/DNA topoisomerase II/histidine kinase"/>
    <property type="match status" value="1"/>
</dbReference>
<dbReference type="NCBIfam" id="TIGR00229">
    <property type="entry name" value="sensory_box"/>
    <property type="match status" value="3"/>
</dbReference>
<dbReference type="Proteomes" id="UP000297900">
    <property type="component" value="Unassembled WGS sequence"/>
</dbReference>
<feature type="domain" description="Histidine kinase" evidence="8">
    <location>
        <begin position="678"/>
        <end position="768"/>
    </location>
</feature>
<dbReference type="EMBL" id="SOMN01000017">
    <property type="protein sequence ID" value="TFE25810.1"/>
    <property type="molecule type" value="Genomic_DNA"/>
</dbReference>
<feature type="domain" description="PAC" evidence="10">
    <location>
        <begin position="349"/>
        <end position="397"/>
    </location>
</feature>
<dbReference type="InterPro" id="IPR001610">
    <property type="entry name" value="PAC"/>
</dbReference>
<dbReference type="PROSITE" id="PS50112">
    <property type="entry name" value="PAS"/>
    <property type="match status" value="2"/>
</dbReference>
<dbReference type="GO" id="GO:0016020">
    <property type="term" value="C:membrane"/>
    <property type="evidence" value="ECO:0007669"/>
    <property type="project" value="InterPro"/>
</dbReference>
<dbReference type="InterPro" id="IPR013656">
    <property type="entry name" value="PAS_4"/>
</dbReference>
<dbReference type="InterPro" id="IPR000014">
    <property type="entry name" value="PAS"/>
</dbReference>
<gene>
    <name evidence="11" type="ORF">E2980_12910</name>
</gene>
<keyword evidence="12" id="KW-1185">Reference proteome</keyword>
<evidence type="ECO:0000259" key="9">
    <source>
        <dbReference type="PROSITE" id="PS50112"/>
    </source>
</evidence>
<dbReference type="PROSITE" id="PS50113">
    <property type="entry name" value="PAC"/>
    <property type="match status" value="3"/>
</dbReference>
<keyword evidence="6" id="KW-0067">ATP-binding</keyword>
<feature type="domain" description="PAS" evidence="9">
    <location>
        <begin position="155"/>
        <end position="225"/>
    </location>
</feature>
<dbReference type="InterPro" id="IPR013767">
    <property type="entry name" value="PAS_fold"/>
</dbReference>
<dbReference type="SMART" id="SM00091">
    <property type="entry name" value="PAS"/>
    <property type="match status" value="3"/>
</dbReference>
<feature type="domain" description="PAS" evidence="9">
    <location>
        <begin position="277"/>
        <end position="347"/>
    </location>
</feature>
<dbReference type="SUPFAM" id="SSF55785">
    <property type="entry name" value="PYP-like sensor domain (PAS domain)"/>
    <property type="match status" value="3"/>
</dbReference>
<evidence type="ECO:0000259" key="10">
    <source>
        <dbReference type="PROSITE" id="PS50113"/>
    </source>
</evidence>
<dbReference type="Pfam" id="PF02518">
    <property type="entry name" value="HATPase_c"/>
    <property type="match status" value="1"/>
</dbReference>
<keyword evidence="4" id="KW-0547">Nucleotide-binding</keyword>
<keyword evidence="3" id="KW-0808">Transferase</keyword>
<dbReference type="InterPro" id="IPR050482">
    <property type="entry name" value="Sensor_HK_TwoCompSys"/>
</dbReference>
<dbReference type="InterPro" id="IPR000700">
    <property type="entry name" value="PAS-assoc_C"/>
</dbReference>
<name>A0A4Y8LWZ4_9BACL</name>
<dbReference type="CDD" id="cd16917">
    <property type="entry name" value="HATPase_UhpB-NarQ-NarX-like"/>
    <property type="match status" value="1"/>
</dbReference>
<dbReference type="Gene3D" id="3.30.450.20">
    <property type="entry name" value="PAS domain"/>
    <property type="match status" value="3"/>
</dbReference>
<dbReference type="GO" id="GO:0046983">
    <property type="term" value="F:protein dimerization activity"/>
    <property type="evidence" value="ECO:0007669"/>
    <property type="project" value="InterPro"/>
</dbReference>
<dbReference type="PANTHER" id="PTHR24421:SF60">
    <property type="entry name" value="SENSOR HISTIDINE KINASE COMP"/>
    <property type="match status" value="1"/>
</dbReference>
<feature type="domain" description="PAC" evidence="10">
    <location>
        <begin position="1"/>
        <end position="30"/>
    </location>
</feature>
<dbReference type="InterPro" id="IPR011712">
    <property type="entry name" value="Sig_transdc_His_kin_sub3_dim/P"/>
</dbReference>
<dbReference type="PANTHER" id="PTHR24421">
    <property type="entry name" value="NITRATE/NITRITE SENSOR PROTEIN NARX-RELATED"/>
    <property type="match status" value="1"/>
</dbReference>
<evidence type="ECO:0000256" key="5">
    <source>
        <dbReference type="ARBA" id="ARBA00022777"/>
    </source>
</evidence>
<dbReference type="Gene3D" id="3.30.565.10">
    <property type="entry name" value="Histidine kinase-like ATPase, C-terminal domain"/>
    <property type="match status" value="1"/>
</dbReference>
<sequence length="773" mass="88528">MKNDNCEITRIDGVVVDITSRKMIEDTLHRSEQRYKSLFQYHNDTILELDLDGTIISMNQAAEIAYGEGYVAEGHKIWTEFLGAEGVRRAAEYFQMAKDGRPQQFEISSTDINGNVQNWDVKKIPIYVNGEITGVFAIGTDITSKRKIDRKLQESEERYRRLIELSPQPIASMRDGKLIFINAAGLKLLGAGSVSELIGKSIFDFVHPEYVQMAQDRAELVRMNKFIGTSEYKLVRMDGQTIEAEVSGIFDDQMQSTLMVINDVTVRNKMERALQESEERYRQMVELSPISIVVYKDRKLTYVNPAGLKLIGVKELDGIIGINPLKFVHPDDSGFARKRMEQSLRGLCSPEEYRIIRMDGKTVDVSVTSIYDVKTLSVQLVLVDVSARKQAEQALLKSEEMNRLLVELSDRFSSDLFGVLKVHELEQRLIKEVRDVIKASKVSLIEVERNNRFFIRCGHHIPERLPSSLFEWNQNILPVCEIVDMPDGHIIKLGEIRGKMYLLCICEKPQTLTLPSYRIWLETICRYVSVLYDNFRVIEDLTKELEEITTHQATPSWLLRLLFKLSEHERKRLSQDLHDAALQEQIIWYRKLDQLISNQSLPAKLQEQLEQITQGLLDVVYQIRITCNELRPPMLKEEGIVSSLEALFEFTQLRSNYSIEFSAFDIPLTLTDDQITGLYRIVQELLANASKHSNATRVHIFLTSGPDWIQLNYEDNGIGMDISKVENTFVSMGVYGMKERVRSMNGTIEFRSSPDKGLAICICIPASNEILTI</sequence>
<dbReference type="InterPro" id="IPR003594">
    <property type="entry name" value="HATPase_dom"/>
</dbReference>
<dbReference type="AlphaFoldDB" id="A0A4Y8LWZ4"/>
<feature type="domain" description="PAC" evidence="10">
    <location>
        <begin position="228"/>
        <end position="276"/>
    </location>
</feature>
<reference evidence="11 12" key="1">
    <citation type="submission" date="2019-03" db="EMBL/GenBank/DDBJ databases">
        <title>Cohnella endophytica sp. nov., a novel endophytic bacterium isolated from bark of Sonneratia apetala.</title>
        <authorList>
            <person name="Tuo L."/>
        </authorList>
    </citation>
    <scope>NUCLEOTIDE SEQUENCE [LARGE SCALE GENOMIC DNA]</scope>
    <source>
        <strain evidence="11 12">CCTCC AB 208254</strain>
    </source>
</reference>
<dbReference type="InterPro" id="IPR005467">
    <property type="entry name" value="His_kinase_dom"/>
</dbReference>
<evidence type="ECO:0000256" key="1">
    <source>
        <dbReference type="ARBA" id="ARBA00000085"/>
    </source>
</evidence>
<evidence type="ECO:0000256" key="4">
    <source>
        <dbReference type="ARBA" id="ARBA00022741"/>
    </source>
</evidence>
<dbReference type="GO" id="GO:0006355">
    <property type="term" value="P:regulation of DNA-templated transcription"/>
    <property type="evidence" value="ECO:0007669"/>
    <property type="project" value="InterPro"/>
</dbReference>
<evidence type="ECO:0000256" key="2">
    <source>
        <dbReference type="ARBA" id="ARBA00012438"/>
    </source>
</evidence>
<keyword evidence="5" id="KW-0418">Kinase</keyword>
<evidence type="ECO:0000313" key="11">
    <source>
        <dbReference type="EMBL" id="TFE25810.1"/>
    </source>
</evidence>
<evidence type="ECO:0000256" key="7">
    <source>
        <dbReference type="ARBA" id="ARBA00023012"/>
    </source>
</evidence>
<dbReference type="SMART" id="SM00387">
    <property type="entry name" value="HATPase_c"/>
    <property type="match status" value="1"/>
</dbReference>